<feature type="domain" description="C2" evidence="2">
    <location>
        <begin position="36"/>
        <end position="165"/>
    </location>
</feature>
<feature type="region of interest" description="Disordered" evidence="1">
    <location>
        <begin position="221"/>
        <end position="384"/>
    </location>
</feature>
<dbReference type="Gene3D" id="2.60.40.150">
    <property type="entry name" value="C2 domain"/>
    <property type="match status" value="1"/>
</dbReference>
<proteinExistence type="predicted"/>
<keyword evidence="5" id="KW-1185">Reference proteome</keyword>
<evidence type="ECO:0000313" key="4">
    <source>
        <dbReference type="EMBL" id="CAA7034487.1"/>
    </source>
</evidence>
<protein>
    <recommendedName>
        <fullName evidence="2">C2 domain-containing protein</fullName>
    </recommendedName>
</protein>
<feature type="compositionally biased region" description="Low complexity" evidence="1">
    <location>
        <begin position="362"/>
        <end position="373"/>
    </location>
</feature>
<evidence type="ECO:0000313" key="3">
    <source>
        <dbReference type="EMBL" id="CAA7018190.1"/>
    </source>
</evidence>
<evidence type="ECO:0000256" key="1">
    <source>
        <dbReference type="SAM" id="MobiDB-lite"/>
    </source>
</evidence>
<dbReference type="EMBL" id="CACVBM020000355">
    <property type="protein sequence ID" value="CAA7018190.1"/>
    <property type="molecule type" value="Genomic_DNA"/>
</dbReference>
<dbReference type="OrthoDB" id="270970at2759"/>
<dbReference type="InterPro" id="IPR000008">
    <property type="entry name" value="C2_dom"/>
</dbReference>
<dbReference type="CDD" id="cd04051">
    <property type="entry name" value="C2_SRC2_like"/>
    <property type="match status" value="1"/>
</dbReference>
<dbReference type="AlphaFoldDB" id="A0A6D2HNJ2"/>
<name>A0A6D2HNJ2_9BRAS</name>
<dbReference type="Pfam" id="PF00168">
    <property type="entry name" value="C2"/>
    <property type="match status" value="1"/>
</dbReference>
<dbReference type="SMART" id="SM00239">
    <property type="entry name" value="C2"/>
    <property type="match status" value="1"/>
</dbReference>
<feature type="compositionally biased region" description="Low complexity" evidence="1">
    <location>
        <begin position="270"/>
        <end position="319"/>
    </location>
</feature>
<reference evidence="3 5" key="1">
    <citation type="submission" date="2020-01" db="EMBL/GenBank/DDBJ databases">
        <authorList>
            <person name="Mishra B."/>
        </authorList>
    </citation>
    <scope>NUCLEOTIDE SEQUENCE [LARGE SCALE GENOMIC DNA]</scope>
</reference>
<dbReference type="Proteomes" id="UP000467841">
    <property type="component" value="Unassembled WGS sequence"/>
</dbReference>
<dbReference type="SUPFAM" id="SSF49562">
    <property type="entry name" value="C2 domain (Calcium/lipid-binding domain, CaLB)"/>
    <property type="match status" value="1"/>
</dbReference>
<dbReference type="InterPro" id="IPR044750">
    <property type="entry name" value="C2_SRC2/BAP"/>
</dbReference>
<evidence type="ECO:0000313" key="5">
    <source>
        <dbReference type="Proteomes" id="UP000467841"/>
    </source>
</evidence>
<dbReference type="PROSITE" id="PS50004">
    <property type="entry name" value="C2"/>
    <property type="match status" value="1"/>
</dbReference>
<feature type="compositionally biased region" description="Polar residues" evidence="1">
    <location>
        <begin position="340"/>
        <end position="349"/>
    </location>
</feature>
<evidence type="ECO:0000259" key="2">
    <source>
        <dbReference type="PROSITE" id="PS50004"/>
    </source>
</evidence>
<gene>
    <name evidence="4" type="ORF">MERR_LOCUS21722</name>
    <name evidence="3" type="ORF">MERR_LOCUS5425</name>
</gene>
<dbReference type="GO" id="GO:0006952">
    <property type="term" value="P:defense response"/>
    <property type="evidence" value="ECO:0007669"/>
    <property type="project" value="InterPro"/>
</dbReference>
<dbReference type="PANTHER" id="PTHR32246:SF173">
    <property type="entry name" value="C2 DOMAIN-CONTAINING PROTEIN"/>
    <property type="match status" value="1"/>
</dbReference>
<sequence length="413" mass="44712">MEAWPLYAAQKYNIVVMVEKIKIEIPMNGSETGFVKRVRLAKSALIETVSTMANLTLELNIYSAKDLENVNLITKMDVYAVVWVDGDDSQKNHKEKTAVDRTGESEPTWNHAVKFSLDQRLAREGRLTLVVKLVCDRIFGGKDLGEVQVPVLELLNSSPSFNGDGNGNGLGMRFVTYQVRTPFGKGQGSLTFSYRFDMPSFKPDVPVSLVYPNPIDTSLDFPSTNCSPPSQGGFYPPPPSIGYPPSSQPQGYSAPPYLYPHQYDSPYPEHPIAAYPPSSSASYPPSSSTSNYPPSPSASNYPPSPSASNYPPSSSASSFYPPPHHPYLYPPPPDKPGHSYYQTQPSQSFHGYVPPSPQSQHGYGYPPGNGCPPTQTPPKKNKPGLGLGMGAGLLGGALGGLLLGDLVSDAFDF</sequence>
<organism evidence="3 5">
    <name type="scientific">Microthlaspi erraticum</name>
    <dbReference type="NCBI Taxonomy" id="1685480"/>
    <lineage>
        <taxon>Eukaryota</taxon>
        <taxon>Viridiplantae</taxon>
        <taxon>Streptophyta</taxon>
        <taxon>Embryophyta</taxon>
        <taxon>Tracheophyta</taxon>
        <taxon>Spermatophyta</taxon>
        <taxon>Magnoliopsida</taxon>
        <taxon>eudicotyledons</taxon>
        <taxon>Gunneridae</taxon>
        <taxon>Pentapetalae</taxon>
        <taxon>rosids</taxon>
        <taxon>malvids</taxon>
        <taxon>Brassicales</taxon>
        <taxon>Brassicaceae</taxon>
        <taxon>Coluteocarpeae</taxon>
        <taxon>Microthlaspi</taxon>
    </lineage>
</organism>
<dbReference type="PANTHER" id="PTHR32246">
    <property type="entry name" value="INGRESSION PROTEIN FIC1"/>
    <property type="match status" value="1"/>
</dbReference>
<accession>A0A6D2HNJ2</accession>
<dbReference type="InterPro" id="IPR035892">
    <property type="entry name" value="C2_domain_sf"/>
</dbReference>
<dbReference type="EMBL" id="CACVBM020001148">
    <property type="protein sequence ID" value="CAA7034487.1"/>
    <property type="molecule type" value="Genomic_DNA"/>
</dbReference>
<feature type="compositionally biased region" description="Pro residues" evidence="1">
    <location>
        <begin position="320"/>
        <end position="334"/>
    </location>
</feature>